<accession>A0ABS0RCM2</accession>
<proteinExistence type="predicted"/>
<organism evidence="1 2">
    <name type="scientific">Streptomyces javensis</name>
    <dbReference type="NCBI Taxonomy" id="114698"/>
    <lineage>
        <taxon>Bacteria</taxon>
        <taxon>Bacillati</taxon>
        <taxon>Actinomycetota</taxon>
        <taxon>Actinomycetes</taxon>
        <taxon>Kitasatosporales</taxon>
        <taxon>Streptomycetaceae</taxon>
        <taxon>Streptomyces</taxon>
        <taxon>Streptomyces violaceusniger group</taxon>
    </lineage>
</organism>
<gene>
    <name evidence="1" type="ORF">JBF12_19570</name>
</gene>
<comment type="caution">
    <text evidence="1">The sequence shown here is derived from an EMBL/GenBank/DDBJ whole genome shotgun (WGS) entry which is preliminary data.</text>
</comment>
<protein>
    <submittedName>
        <fullName evidence="1">Uncharacterized protein</fullName>
    </submittedName>
</protein>
<sequence length="278" mass="30904">MDPSFSKQFDVQAVLEDGKRPVQFGTNVLAGLIEGIDEFRRDLEQQRRSRSLGPAMLGAFLWVDDAELLQRIVEFPAACVVVSKQPRGKYHAERLRKLAEAVKDAAGLPAWAFSELEELRFHRDGKGPVLGPGSPQERIRLPALRTLGYRKAGNQLVPILHTKMMLLGELWWHDEDALGGVADVTGFTPHRLWLGSANGTGSSRRSLEFGLWLDDPGLLKAARRFLVEVLAQSENLDPDSNDLTPDLVVPDYDDEAMWEAMAALADHDADEHDSEDDA</sequence>
<keyword evidence="2" id="KW-1185">Reference proteome</keyword>
<reference evidence="1 2" key="1">
    <citation type="submission" date="2020-12" db="EMBL/GenBank/DDBJ databases">
        <authorList>
            <person name="Kusuma A.B."/>
            <person name="Nouioui I."/>
            <person name="Goodfellow M."/>
        </authorList>
    </citation>
    <scope>NUCLEOTIDE SEQUENCE [LARGE SCALE GENOMIC DNA]</scope>
    <source>
        <strain evidence="1 2">DSM 41764</strain>
    </source>
</reference>
<dbReference type="RefSeq" id="WP_198278118.1">
    <property type="nucleotide sequence ID" value="NZ_BAAAIF010000026.1"/>
</dbReference>
<dbReference type="Proteomes" id="UP000638849">
    <property type="component" value="Unassembled WGS sequence"/>
</dbReference>
<dbReference type="EMBL" id="JAEEAQ010000175">
    <property type="protein sequence ID" value="MBI0315147.1"/>
    <property type="molecule type" value="Genomic_DNA"/>
</dbReference>
<evidence type="ECO:0000313" key="1">
    <source>
        <dbReference type="EMBL" id="MBI0315147.1"/>
    </source>
</evidence>
<name>A0ABS0RCM2_9ACTN</name>
<evidence type="ECO:0000313" key="2">
    <source>
        <dbReference type="Proteomes" id="UP000638849"/>
    </source>
</evidence>